<sequence length="150" mass="16882">MWTGNWWWRTQAKLPPGATIVPLIVSTDKTLLTQQTGDRYGYPIYLSIGNLPLHVRKAPSQRGMLLLGYLPTNKLSNVDLSEENAKVARHRLVHHCLAHIFKGIISPATEGVKLHSGDGSIRNCYPILAAWMADYPEQCLLTCTRYLRCP</sequence>
<dbReference type="Proteomes" id="UP000076842">
    <property type="component" value="Unassembled WGS sequence"/>
</dbReference>
<evidence type="ECO:0000313" key="2">
    <source>
        <dbReference type="Proteomes" id="UP000076842"/>
    </source>
</evidence>
<reference evidence="1 2" key="1">
    <citation type="journal article" date="2016" name="Mol. Biol. Evol.">
        <title>Comparative Genomics of Early-Diverging Mushroom-Forming Fungi Provides Insights into the Origins of Lignocellulose Decay Capabilities.</title>
        <authorList>
            <person name="Nagy L.G."/>
            <person name="Riley R."/>
            <person name="Tritt A."/>
            <person name="Adam C."/>
            <person name="Daum C."/>
            <person name="Floudas D."/>
            <person name="Sun H."/>
            <person name="Yadav J.S."/>
            <person name="Pangilinan J."/>
            <person name="Larsson K.H."/>
            <person name="Matsuura K."/>
            <person name="Barry K."/>
            <person name="Labutti K."/>
            <person name="Kuo R."/>
            <person name="Ohm R.A."/>
            <person name="Bhattacharya S.S."/>
            <person name="Shirouzu T."/>
            <person name="Yoshinaga Y."/>
            <person name="Martin F.M."/>
            <person name="Grigoriev I.V."/>
            <person name="Hibbett D.S."/>
        </authorList>
    </citation>
    <scope>NUCLEOTIDE SEQUENCE [LARGE SCALE GENOMIC DNA]</scope>
    <source>
        <strain evidence="1 2">HHB12733</strain>
    </source>
</reference>
<feature type="non-terminal residue" evidence="1">
    <location>
        <position position="150"/>
    </location>
</feature>
<name>A0A165BZZ6_9BASI</name>
<dbReference type="EMBL" id="KV424275">
    <property type="protein sequence ID" value="KZT50024.1"/>
    <property type="molecule type" value="Genomic_DNA"/>
</dbReference>
<dbReference type="OrthoDB" id="2418900at2759"/>
<dbReference type="STRING" id="1353952.A0A165BZZ6"/>
<dbReference type="InterPro" id="IPR041078">
    <property type="entry name" value="Plavaka"/>
</dbReference>
<dbReference type="AlphaFoldDB" id="A0A165BZZ6"/>
<evidence type="ECO:0000313" key="1">
    <source>
        <dbReference type="EMBL" id="KZT50024.1"/>
    </source>
</evidence>
<dbReference type="InParanoid" id="A0A165BZZ6"/>
<organism evidence="1 2">
    <name type="scientific">Calocera cornea HHB12733</name>
    <dbReference type="NCBI Taxonomy" id="1353952"/>
    <lineage>
        <taxon>Eukaryota</taxon>
        <taxon>Fungi</taxon>
        <taxon>Dikarya</taxon>
        <taxon>Basidiomycota</taxon>
        <taxon>Agaricomycotina</taxon>
        <taxon>Dacrymycetes</taxon>
        <taxon>Dacrymycetales</taxon>
        <taxon>Dacrymycetaceae</taxon>
        <taxon>Calocera</taxon>
    </lineage>
</organism>
<accession>A0A165BZZ6</accession>
<gene>
    <name evidence="1" type="ORF">CALCODRAFT_417573</name>
</gene>
<dbReference type="Pfam" id="PF18759">
    <property type="entry name" value="Plavaka"/>
    <property type="match status" value="1"/>
</dbReference>
<keyword evidence="2" id="KW-1185">Reference proteome</keyword>
<protein>
    <submittedName>
        <fullName evidence="1">Uncharacterized protein</fullName>
    </submittedName>
</protein>
<proteinExistence type="predicted"/>